<evidence type="ECO:0000256" key="2">
    <source>
        <dbReference type="ARBA" id="ARBA00022606"/>
    </source>
</evidence>
<dbReference type="GO" id="GO:0034220">
    <property type="term" value="P:monoatomic ion transmembrane transport"/>
    <property type="evidence" value="ECO:0007669"/>
    <property type="project" value="UniProtKB-KW"/>
</dbReference>
<evidence type="ECO:0000256" key="7">
    <source>
        <dbReference type="ARBA" id="ARBA00023303"/>
    </source>
</evidence>
<keyword evidence="1" id="KW-0813">Transport</keyword>
<feature type="repeat" description="ANK" evidence="8">
    <location>
        <begin position="299"/>
        <end position="331"/>
    </location>
</feature>
<feature type="repeat" description="ANK" evidence="8">
    <location>
        <begin position="499"/>
        <end position="531"/>
    </location>
</feature>
<sequence length="539" mass="58814">MSTLSYHVFQSARLIIPLTRQRLSEGESFDDIRCWLREVPAVLEDVYVYIFNNVIEARNPEQSFLKFQWVYLAERPLTVSEMRYALTAKNAQITRSPKAWEKVYGFVESDERMKRKIKAISGGLAEVVLSKASKETIQVVHQWVNDFLREKGLAVLSDKIGASSPSMRRENILLQCQATLYRSCLVYLAILKIRGDISSDPQETKKELIRNHPLLAYATTNLFIHAEKAADARLLMLSNEQDILQQVISQLVQIYEVLDPTACPPKGTPIIHMAAAANLVDMIKYVSVGGEDVTKKDKDGNTAFDLAARHGHITGGGILLEKGADCEAENMNGRAPLIEAASCGHLKFVEWLLYEGAKLETTMGRSQSALQAASLGGYQTVVEIMLGGGAEVNAKGGKYGNALQAAAIIDGGNNEMVQILLGAGADVNAHGGRYGSSLMAAIHTGHNDTVEVLLHSGADPLLASGLDQTSLHIAALKDMLDLLYRLPVLISSINTRNKLLQTPLHLAISLGHIDFANKLLHFGANPSLPDGYGRTSSTG</sequence>
<dbReference type="SUPFAM" id="SSF48403">
    <property type="entry name" value="Ankyrin repeat"/>
    <property type="match status" value="1"/>
</dbReference>
<evidence type="ECO:0000256" key="6">
    <source>
        <dbReference type="ARBA" id="ARBA00023180"/>
    </source>
</evidence>
<organism evidence="9 10">
    <name type="scientific">Penicillium fimorum</name>
    <dbReference type="NCBI Taxonomy" id="1882269"/>
    <lineage>
        <taxon>Eukaryota</taxon>
        <taxon>Fungi</taxon>
        <taxon>Dikarya</taxon>
        <taxon>Ascomycota</taxon>
        <taxon>Pezizomycotina</taxon>
        <taxon>Eurotiomycetes</taxon>
        <taxon>Eurotiomycetidae</taxon>
        <taxon>Eurotiales</taxon>
        <taxon>Aspergillaceae</taxon>
        <taxon>Penicillium</taxon>
    </lineage>
</organism>
<dbReference type="Proteomes" id="UP001149954">
    <property type="component" value="Unassembled WGS sequence"/>
</dbReference>
<dbReference type="PROSITE" id="PS50297">
    <property type="entry name" value="ANK_REP_REGION"/>
    <property type="match status" value="3"/>
</dbReference>
<accession>A0A9W9XIH7</accession>
<proteinExistence type="predicted"/>
<dbReference type="Gene3D" id="1.25.40.20">
    <property type="entry name" value="Ankyrin repeat-containing domain"/>
    <property type="match status" value="1"/>
</dbReference>
<dbReference type="InterPro" id="IPR052076">
    <property type="entry name" value="TRP_cation_channel"/>
</dbReference>
<keyword evidence="4 8" id="KW-0040">ANK repeat</keyword>
<protein>
    <submittedName>
        <fullName evidence="9">Uncharacterized protein</fullName>
    </submittedName>
</protein>
<keyword evidence="7" id="KW-0407">Ion channel</keyword>
<evidence type="ECO:0000313" key="9">
    <source>
        <dbReference type="EMBL" id="KAJ5493623.1"/>
    </source>
</evidence>
<evidence type="ECO:0000256" key="1">
    <source>
        <dbReference type="ARBA" id="ARBA00022448"/>
    </source>
</evidence>
<keyword evidence="3" id="KW-0677">Repeat</keyword>
<gene>
    <name evidence="9" type="ORF">N7463_009710</name>
</gene>
<comment type="caution">
    <text evidence="9">The sequence shown here is derived from an EMBL/GenBank/DDBJ whole genome shotgun (WGS) entry which is preliminary data.</text>
</comment>
<evidence type="ECO:0000256" key="4">
    <source>
        <dbReference type="ARBA" id="ARBA00023043"/>
    </source>
</evidence>
<keyword evidence="6" id="KW-0325">Glycoprotein</keyword>
<reference evidence="9" key="2">
    <citation type="journal article" date="2023" name="IMA Fungus">
        <title>Comparative genomic study of the Penicillium genus elucidates a diverse pangenome and 15 lateral gene transfer events.</title>
        <authorList>
            <person name="Petersen C."/>
            <person name="Sorensen T."/>
            <person name="Nielsen M.R."/>
            <person name="Sondergaard T.E."/>
            <person name="Sorensen J.L."/>
            <person name="Fitzpatrick D.A."/>
            <person name="Frisvad J.C."/>
            <person name="Nielsen K.L."/>
        </authorList>
    </citation>
    <scope>NUCLEOTIDE SEQUENCE</scope>
    <source>
        <strain evidence="9">IBT 29495</strain>
    </source>
</reference>
<feature type="repeat" description="ANK" evidence="8">
    <location>
        <begin position="332"/>
        <end position="364"/>
    </location>
</feature>
<dbReference type="Pfam" id="PF00023">
    <property type="entry name" value="Ank"/>
    <property type="match status" value="1"/>
</dbReference>
<evidence type="ECO:0000256" key="5">
    <source>
        <dbReference type="ARBA" id="ARBA00023065"/>
    </source>
</evidence>
<dbReference type="PANTHER" id="PTHR47143">
    <property type="entry name" value="TRANSIENT RECEPTOR POTENTIAL CATION CHANNEL PROTEIN PAINLESS"/>
    <property type="match status" value="1"/>
</dbReference>
<dbReference type="PANTHER" id="PTHR47143:SF1">
    <property type="entry name" value="ION_TRANS DOMAIN-CONTAINING PROTEIN"/>
    <property type="match status" value="1"/>
</dbReference>
<reference evidence="9" key="1">
    <citation type="submission" date="2022-12" db="EMBL/GenBank/DDBJ databases">
        <authorList>
            <person name="Petersen C."/>
        </authorList>
    </citation>
    <scope>NUCLEOTIDE SEQUENCE</scope>
    <source>
        <strain evidence="9">IBT 29495</strain>
    </source>
</reference>
<evidence type="ECO:0000256" key="3">
    <source>
        <dbReference type="ARBA" id="ARBA00022737"/>
    </source>
</evidence>
<name>A0A9W9XIH7_9EURO</name>
<evidence type="ECO:0000313" key="10">
    <source>
        <dbReference type="Proteomes" id="UP001149954"/>
    </source>
</evidence>
<dbReference type="Pfam" id="PF12796">
    <property type="entry name" value="Ank_2"/>
    <property type="match status" value="2"/>
</dbReference>
<dbReference type="EMBL" id="JAPWDS010000006">
    <property type="protein sequence ID" value="KAJ5493623.1"/>
    <property type="molecule type" value="Genomic_DNA"/>
</dbReference>
<dbReference type="SMART" id="SM00248">
    <property type="entry name" value="ANK"/>
    <property type="match status" value="7"/>
</dbReference>
<dbReference type="OrthoDB" id="194358at2759"/>
<evidence type="ECO:0000256" key="8">
    <source>
        <dbReference type="PROSITE-ProRule" id="PRU00023"/>
    </source>
</evidence>
<dbReference type="InterPro" id="IPR002110">
    <property type="entry name" value="Ankyrin_rpt"/>
</dbReference>
<keyword evidence="2" id="KW-0716">Sensory transduction</keyword>
<dbReference type="GO" id="GO:0022857">
    <property type="term" value="F:transmembrane transporter activity"/>
    <property type="evidence" value="ECO:0007669"/>
    <property type="project" value="TreeGrafter"/>
</dbReference>
<keyword evidence="10" id="KW-1185">Reference proteome</keyword>
<feature type="repeat" description="ANK" evidence="8">
    <location>
        <begin position="365"/>
        <end position="397"/>
    </location>
</feature>
<dbReference type="GO" id="GO:1902495">
    <property type="term" value="C:transmembrane transporter complex"/>
    <property type="evidence" value="ECO:0007669"/>
    <property type="project" value="TreeGrafter"/>
</dbReference>
<dbReference type="AlphaFoldDB" id="A0A9W9XIH7"/>
<dbReference type="InterPro" id="IPR036770">
    <property type="entry name" value="Ankyrin_rpt-contain_sf"/>
</dbReference>
<keyword evidence="5" id="KW-0406">Ion transport</keyword>
<dbReference type="PROSITE" id="PS50088">
    <property type="entry name" value="ANK_REPEAT"/>
    <property type="match status" value="4"/>
</dbReference>